<proteinExistence type="predicted"/>
<evidence type="ECO:0000313" key="4">
    <source>
        <dbReference type="Proteomes" id="UP001163328"/>
    </source>
</evidence>
<dbReference type="Gene3D" id="3.30.1150.10">
    <property type="match status" value="1"/>
</dbReference>
<accession>A0ABY6M0C1</accession>
<gene>
    <name evidence="3" type="ORF">K5I29_08760</name>
</gene>
<protein>
    <submittedName>
        <fullName evidence="3">Energy transducer TonB</fullName>
    </submittedName>
</protein>
<keyword evidence="1" id="KW-0732">Signal</keyword>
<dbReference type="Pfam" id="PF03544">
    <property type="entry name" value="TonB_C"/>
    <property type="match status" value="1"/>
</dbReference>
<name>A0ABY6M0C1_9FLAO</name>
<feature type="chain" id="PRO_5045071731" evidence="1">
    <location>
        <begin position="17"/>
        <end position="137"/>
    </location>
</feature>
<dbReference type="SUPFAM" id="SSF74653">
    <property type="entry name" value="TolA/TonB C-terminal domain"/>
    <property type="match status" value="1"/>
</dbReference>
<dbReference type="RefSeq" id="WP_264432580.1">
    <property type="nucleotide sequence ID" value="NZ_CP081495.1"/>
</dbReference>
<sequence>MNKLLFFCLFSFSVFAQQTDAISTNNNLLSCITVTNDDLNESFIAAQPKEGYDEFYKRFQNNLEAYNFFGTPITYKFLLSFYVDCDGSFSEIQVLNDLDYGLSGQIIRVMKAMPKWEPAQLNEVAVRSSYTLPIEFN</sequence>
<reference evidence="3" key="1">
    <citation type="submission" date="2021-08" db="EMBL/GenBank/DDBJ databases">
        <title>Flavobacterium sp. strain CC-SYL302.</title>
        <authorList>
            <person name="Lin S.-Y."/>
            <person name="Lee T.-H."/>
            <person name="Young C.-C."/>
        </authorList>
    </citation>
    <scope>NUCLEOTIDE SEQUENCE</scope>
    <source>
        <strain evidence="3">CC-SYL302</strain>
    </source>
</reference>
<evidence type="ECO:0000259" key="2">
    <source>
        <dbReference type="Pfam" id="PF03544"/>
    </source>
</evidence>
<evidence type="ECO:0000313" key="3">
    <source>
        <dbReference type="EMBL" id="UYW00628.1"/>
    </source>
</evidence>
<dbReference type="InterPro" id="IPR037682">
    <property type="entry name" value="TonB_C"/>
</dbReference>
<dbReference type="Proteomes" id="UP001163328">
    <property type="component" value="Chromosome"/>
</dbReference>
<keyword evidence="4" id="KW-1185">Reference proteome</keyword>
<evidence type="ECO:0000256" key="1">
    <source>
        <dbReference type="SAM" id="SignalP"/>
    </source>
</evidence>
<organism evidence="3 4">
    <name type="scientific">Flavobacterium agricola</name>
    <dbReference type="NCBI Taxonomy" id="2870839"/>
    <lineage>
        <taxon>Bacteria</taxon>
        <taxon>Pseudomonadati</taxon>
        <taxon>Bacteroidota</taxon>
        <taxon>Flavobacteriia</taxon>
        <taxon>Flavobacteriales</taxon>
        <taxon>Flavobacteriaceae</taxon>
        <taxon>Flavobacterium</taxon>
    </lineage>
</organism>
<dbReference type="EMBL" id="CP081495">
    <property type="protein sequence ID" value="UYW00628.1"/>
    <property type="molecule type" value="Genomic_DNA"/>
</dbReference>
<feature type="domain" description="TonB C-terminal" evidence="2">
    <location>
        <begin position="79"/>
        <end position="137"/>
    </location>
</feature>
<feature type="signal peptide" evidence="1">
    <location>
        <begin position="1"/>
        <end position="16"/>
    </location>
</feature>